<dbReference type="OrthoDB" id="10004921at2"/>
<dbReference type="EMBL" id="VFPM01000002">
    <property type="protein sequence ID" value="TQM61929.1"/>
    <property type="molecule type" value="Genomic_DNA"/>
</dbReference>
<feature type="region of interest" description="Disordered" evidence="1">
    <location>
        <begin position="43"/>
        <end position="153"/>
    </location>
</feature>
<accession>A0A543HUI4</accession>
<evidence type="ECO:0000313" key="4">
    <source>
        <dbReference type="Proteomes" id="UP000316747"/>
    </source>
</evidence>
<feature type="compositionally biased region" description="Low complexity" evidence="1">
    <location>
        <begin position="122"/>
        <end position="137"/>
    </location>
</feature>
<reference evidence="3 4" key="1">
    <citation type="submission" date="2019-06" db="EMBL/GenBank/DDBJ databases">
        <title>Genome sequencing of plant associated microbes to promote plant fitness in Sorghum bicolor and Oryza sativa.</title>
        <authorList>
            <person name="Coleman-Derr D."/>
        </authorList>
    </citation>
    <scope>NUCLEOTIDE SEQUENCE [LARGE SCALE GENOMIC DNA]</scope>
    <source>
        <strain evidence="3 4">KV-663</strain>
    </source>
</reference>
<dbReference type="Proteomes" id="UP000316747">
    <property type="component" value="Unassembled WGS sequence"/>
</dbReference>
<keyword evidence="4" id="KW-1185">Reference proteome</keyword>
<protein>
    <submittedName>
        <fullName evidence="3">Uncharacterized protein</fullName>
    </submittedName>
</protein>
<proteinExistence type="predicted"/>
<dbReference type="AlphaFoldDB" id="A0A543HUI4"/>
<gene>
    <name evidence="3" type="ORF">FBY41_1950</name>
</gene>
<keyword evidence="2" id="KW-0812">Transmembrane</keyword>
<feature type="compositionally biased region" description="Low complexity" evidence="1">
    <location>
        <begin position="83"/>
        <end position="114"/>
    </location>
</feature>
<evidence type="ECO:0000256" key="2">
    <source>
        <dbReference type="SAM" id="Phobius"/>
    </source>
</evidence>
<organism evidence="3 4">
    <name type="scientific">Humibacillus xanthopallidus</name>
    <dbReference type="NCBI Taxonomy" id="412689"/>
    <lineage>
        <taxon>Bacteria</taxon>
        <taxon>Bacillati</taxon>
        <taxon>Actinomycetota</taxon>
        <taxon>Actinomycetes</taxon>
        <taxon>Micrococcales</taxon>
        <taxon>Intrasporangiaceae</taxon>
        <taxon>Humibacillus</taxon>
    </lineage>
</organism>
<feature type="transmembrane region" description="Helical" evidence="2">
    <location>
        <begin position="18"/>
        <end position="39"/>
    </location>
</feature>
<keyword evidence="2" id="KW-1133">Transmembrane helix</keyword>
<comment type="caution">
    <text evidence="3">The sequence shown here is derived from an EMBL/GenBank/DDBJ whole genome shotgun (WGS) entry which is preliminary data.</text>
</comment>
<feature type="compositionally biased region" description="Polar residues" evidence="1">
    <location>
        <begin position="73"/>
        <end position="82"/>
    </location>
</feature>
<sequence length="153" mass="15667">MSLDTRTERRQARQRRNLVIGGVVALASVLSVSLLVALLTGGGPDQPASADQSKRSATSAWTPTDDDVWSDAPGTTSVPTSSAPGLTADTGTPTAPTTVAPRRTAVTVARTTNAPAPPAPATPATTLTTSPTSDVPPGQLKRPKPKTTPPPRR</sequence>
<evidence type="ECO:0000256" key="1">
    <source>
        <dbReference type="SAM" id="MobiDB-lite"/>
    </source>
</evidence>
<dbReference type="RefSeq" id="WP_141843906.1">
    <property type="nucleotide sequence ID" value="NZ_VFPM01000002.1"/>
</dbReference>
<feature type="compositionally biased region" description="Basic residues" evidence="1">
    <location>
        <begin position="141"/>
        <end position="153"/>
    </location>
</feature>
<evidence type="ECO:0000313" key="3">
    <source>
        <dbReference type="EMBL" id="TQM61929.1"/>
    </source>
</evidence>
<keyword evidence="2" id="KW-0472">Membrane</keyword>
<feature type="compositionally biased region" description="Polar residues" evidence="1">
    <location>
        <begin position="49"/>
        <end position="62"/>
    </location>
</feature>
<name>A0A543HUI4_9MICO</name>